<feature type="compositionally biased region" description="Low complexity" evidence="1">
    <location>
        <begin position="461"/>
        <end position="476"/>
    </location>
</feature>
<name>A0A6G1JJT1_9PLEO</name>
<evidence type="ECO:0000256" key="1">
    <source>
        <dbReference type="SAM" id="MobiDB-lite"/>
    </source>
</evidence>
<feature type="signal peptide" evidence="2">
    <location>
        <begin position="1"/>
        <end position="19"/>
    </location>
</feature>
<keyword evidence="2" id="KW-0732">Signal</keyword>
<evidence type="ECO:0000313" key="4">
    <source>
        <dbReference type="Proteomes" id="UP000799291"/>
    </source>
</evidence>
<reference evidence="3" key="1">
    <citation type="journal article" date="2020" name="Stud. Mycol.">
        <title>101 Dothideomycetes genomes: a test case for predicting lifestyles and emergence of pathogens.</title>
        <authorList>
            <person name="Haridas S."/>
            <person name="Albert R."/>
            <person name="Binder M."/>
            <person name="Bloem J."/>
            <person name="Labutti K."/>
            <person name="Salamov A."/>
            <person name="Andreopoulos B."/>
            <person name="Baker S."/>
            <person name="Barry K."/>
            <person name="Bills G."/>
            <person name="Bluhm B."/>
            <person name="Cannon C."/>
            <person name="Castanera R."/>
            <person name="Culley D."/>
            <person name="Daum C."/>
            <person name="Ezra D."/>
            <person name="Gonzalez J."/>
            <person name="Henrissat B."/>
            <person name="Kuo A."/>
            <person name="Liang C."/>
            <person name="Lipzen A."/>
            <person name="Lutzoni F."/>
            <person name="Magnuson J."/>
            <person name="Mondo S."/>
            <person name="Nolan M."/>
            <person name="Ohm R."/>
            <person name="Pangilinan J."/>
            <person name="Park H.-J."/>
            <person name="Ramirez L."/>
            <person name="Alfaro M."/>
            <person name="Sun H."/>
            <person name="Tritt A."/>
            <person name="Yoshinaga Y."/>
            <person name="Zwiers L.-H."/>
            <person name="Turgeon B."/>
            <person name="Goodwin S."/>
            <person name="Spatafora J."/>
            <person name="Crous P."/>
            <person name="Grigoriev I."/>
        </authorList>
    </citation>
    <scope>NUCLEOTIDE SEQUENCE</scope>
    <source>
        <strain evidence="3">CBS 122367</strain>
    </source>
</reference>
<dbReference type="EMBL" id="MU005570">
    <property type="protein sequence ID" value="KAF2690678.1"/>
    <property type="molecule type" value="Genomic_DNA"/>
</dbReference>
<dbReference type="Proteomes" id="UP000799291">
    <property type="component" value="Unassembled WGS sequence"/>
</dbReference>
<evidence type="ECO:0000256" key="2">
    <source>
        <dbReference type="SAM" id="SignalP"/>
    </source>
</evidence>
<feature type="chain" id="PRO_5026013947" evidence="2">
    <location>
        <begin position="20"/>
        <end position="808"/>
    </location>
</feature>
<evidence type="ECO:0000313" key="3">
    <source>
        <dbReference type="EMBL" id="KAF2690678.1"/>
    </source>
</evidence>
<keyword evidence="4" id="KW-1185">Reference proteome</keyword>
<accession>A0A6G1JJT1</accession>
<protein>
    <submittedName>
        <fullName evidence="3">Uncharacterized protein</fullName>
    </submittedName>
</protein>
<feature type="region of interest" description="Disordered" evidence="1">
    <location>
        <begin position="394"/>
        <end position="513"/>
    </location>
</feature>
<feature type="compositionally biased region" description="Pro residues" evidence="1">
    <location>
        <begin position="451"/>
        <end position="460"/>
    </location>
</feature>
<gene>
    <name evidence="3" type="ORF">K458DRAFT_482892</name>
</gene>
<sequence>MMFVFRATVALALACLGAAQSGSNFTNSTASSSVPVTTSLSRNATLLASSNSVALNTTTSAAKNGTGAWCNSERLAWSLASSSYSSANPIPTVGTNTRNYTSTLWASTKYNCTRMCDTICYAGPTTVSSSTTAIYEEYPVTWTSWSEYPTPKPNCSIGFSDCLELKTSYSTAWTSYWSMPAASRSLTTMPKNPDCSACVSTGCTFAHAGMSLYFWPVTTSVTRDYCAWDPVGGIATTNLPNPNTTYTETTTGPYAVVDGITMYQGNVYLSLMEPMVTDNCGNIITRKTPGHNVLTIASTDLYSVRKYPHNLLPWSVNYDDFNEPTPWSAYFGDRYCANNRPLCSVIFPGAYHPVMVMPPEMRYLDKNWETCSYDKYGIFDPPIALKSVGNPFATTSPTANPTTVDPQPVTTAPQPGQPPSDGNPAPTTTAKPNDPPSNNDPQDPPSNNDPNPNPSDPQDPPSNSNPNPSNPTNKNPNPAPGQNPAPNPNPNPTSPANNSPGNPSPPVITLGPSIVPINPTGGIVINPGTTLSSGGAPLVISSTTFSIGNGGLTIISPTTSTQIPFSNSPVTVPMGPGGAPLTIDPAGTIVLGGTTLQPGGPAVTVDGSTLSIGPSGIVVVGPSGTTSTIPLPAGDPSSPQILTIGSSTFTVLAGDVTLAPGTTLHFGDPAVTISGITYSIGPSGLVVGSPAGTSTIPIDMATQVLTLGDHTFTVYDGELVLGPGTTIGVGDPAVTVDGTTYSVGPSGVVVLSSGGGTTVPVTGTGTSGGGGSGGPSATGAVEGAAGRVRWRWRWGIGVVGGVLGLVMV</sequence>
<dbReference type="AlphaFoldDB" id="A0A6G1JJT1"/>
<proteinExistence type="predicted"/>
<feature type="compositionally biased region" description="Pro residues" evidence="1">
    <location>
        <begin position="477"/>
        <end position="493"/>
    </location>
</feature>
<feature type="compositionally biased region" description="Low complexity" evidence="1">
    <location>
        <begin position="436"/>
        <end position="450"/>
    </location>
</feature>
<dbReference type="OrthoDB" id="3944128at2759"/>
<feature type="compositionally biased region" description="Polar residues" evidence="1">
    <location>
        <begin position="394"/>
        <end position="414"/>
    </location>
</feature>
<organism evidence="3 4">
    <name type="scientific">Lentithecium fluviatile CBS 122367</name>
    <dbReference type="NCBI Taxonomy" id="1168545"/>
    <lineage>
        <taxon>Eukaryota</taxon>
        <taxon>Fungi</taxon>
        <taxon>Dikarya</taxon>
        <taxon>Ascomycota</taxon>
        <taxon>Pezizomycotina</taxon>
        <taxon>Dothideomycetes</taxon>
        <taxon>Pleosporomycetidae</taxon>
        <taxon>Pleosporales</taxon>
        <taxon>Massarineae</taxon>
        <taxon>Lentitheciaceae</taxon>
        <taxon>Lentithecium</taxon>
    </lineage>
</organism>